<accession>A0A560W7Z0</accession>
<dbReference type="Pfam" id="PF00582">
    <property type="entry name" value="Usp"/>
    <property type="match status" value="2"/>
</dbReference>
<comment type="similarity">
    <text evidence="1">Belongs to the universal stress protein A family.</text>
</comment>
<proteinExistence type="inferred from homology"/>
<dbReference type="EMBL" id="VIUW01000004">
    <property type="protein sequence ID" value="TWD13700.1"/>
    <property type="molecule type" value="Genomic_DNA"/>
</dbReference>
<gene>
    <name evidence="3" type="ORF">FB557_2330</name>
</gene>
<dbReference type="Gene3D" id="3.40.50.620">
    <property type="entry name" value="HUPs"/>
    <property type="match status" value="2"/>
</dbReference>
<feature type="domain" description="UspA" evidence="2">
    <location>
        <begin position="1"/>
        <end position="131"/>
    </location>
</feature>
<evidence type="ECO:0000256" key="1">
    <source>
        <dbReference type="ARBA" id="ARBA00008791"/>
    </source>
</evidence>
<dbReference type="PANTHER" id="PTHR46268:SF6">
    <property type="entry name" value="UNIVERSAL STRESS PROTEIN UP12"/>
    <property type="match status" value="1"/>
</dbReference>
<dbReference type="RefSeq" id="WP_170236285.1">
    <property type="nucleotide sequence ID" value="NZ_BAAAYT010000002.1"/>
</dbReference>
<evidence type="ECO:0000313" key="4">
    <source>
        <dbReference type="Proteomes" id="UP000315628"/>
    </source>
</evidence>
<feature type="domain" description="UspA" evidence="2">
    <location>
        <begin position="144"/>
        <end position="259"/>
    </location>
</feature>
<keyword evidence="4" id="KW-1185">Reference proteome</keyword>
<dbReference type="CDD" id="cd00293">
    <property type="entry name" value="USP-like"/>
    <property type="match status" value="1"/>
</dbReference>
<name>A0A560W7Z0_9MICO</name>
<sequence>MTAHIVVGTDGSPRAQRATDWALSWAAAVDGRVTLVSSAPIPPGRGPDSPGLGEKAQAVIEAELDRVSGGPVEVDGRAEIAHPVTALVRASEEADAVVVGTKGDSGWRGGIVGSTSSNVAAAAHCPTVVVPNTATTEFDTTGPLVVGFDGSEAATHVARLAIEAAEQRGRTVRMIQAGAGDSSPPEPLQEQVDALRAEFPGVTIEFQTVQADPVQALTESAKDAAFLVVASQGHRGVPGFLLGSTTREVLRVSEGPVIVMTERSKRLWPHATA</sequence>
<comment type="caution">
    <text evidence="3">The sequence shown here is derived from an EMBL/GenBank/DDBJ whole genome shotgun (WGS) entry which is preliminary data.</text>
</comment>
<organism evidence="3 4">
    <name type="scientific">Marihabitans asiaticum</name>
    <dbReference type="NCBI Taxonomy" id="415218"/>
    <lineage>
        <taxon>Bacteria</taxon>
        <taxon>Bacillati</taxon>
        <taxon>Actinomycetota</taxon>
        <taxon>Actinomycetes</taxon>
        <taxon>Micrococcales</taxon>
        <taxon>Intrasporangiaceae</taxon>
        <taxon>Marihabitans</taxon>
    </lineage>
</organism>
<dbReference type="InterPro" id="IPR014729">
    <property type="entry name" value="Rossmann-like_a/b/a_fold"/>
</dbReference>
<evidence type="ECO:0000259" key="2">
    <source>
        <dbReference type="Pfam" id="PF00582"/>
    </source>
</evidence>
<protein>
    <submittedName>
        <fullName evidence="3">Nucleotide-binding universal stress UspA family protein</fullName>
    </submittedName>
</protein>
<dbReference type="PRINTS" id="PR01438">
    <property type="entry name" value="UNVRSLSTRESS"/>
</dbReference>
<dbReference type="SUPFAM" id="SSF52402">
    <property type="entry name" value="Adenine nucleotide alpha hydrolases-like"/>
    <property type="match status" value="2"/>
</dbReference>
<dbReference type="InterPro" id="IPR006015">
    <property type="entry name" value="Universal_stress_UspA"/>
</dbReference>
<dbReference type="Proteomes" id="UP000315628">
    <property type="component" value="Unassembled WGS sequence"/>
</dbReference>
<reference evidence="3 4" key="1">
    <citation type="submission" date="2019-06" db="EMBL/GenBank/DDBJ databases">
        <title>Sequencing the genomes of 1000 actinobacteria strains.</title>
        <authorList>
            <person name="Klenk H.-P."/>
        </authorList>
    </citation>
    <scope>NUCLEOTIDE SEQUENCE [LARGE SCALE GENOMIC DNA]</scope>
    <source>
        <strain evidence="3 4">DSM 18935</strain>
    </source>
</reference>
<evidence type="ECO:0000313" key="3">
    <source>
        <dbReference type="EMBL" id="TWD13700.1"/>
    </source>
</evidence>
<dbReference type="InterPro" id="IPR006016">
    <property type="entry name" value="UspA"/>
</dbReference>
<dbReference type="AlphaFoldDB" id="A0A560W7Z0"/>
<dbReference type="PANTHER" id="PTHR46268">
    <property type="entry name" value="STRESS RESPONSE PROTEIN NHAX"/>
    <property type="match status" value="1"/>
</dbReference>